<dbReference type="InterPro" id="IPR036388">
    <property type="entry name" value="WH-like_DNA-bd_sf"/>
</dbReference>
<dbReference type="InterPro" id="IPR000524">
    <property type="entry name" value="Tscrpt_reg_HTH_GntR"/>
</dbReference>
<reference evidence="5 6" key="1">
    <citation type="submission" date="2016-02" db="EMBL/GenBank/DDBJ databases">
        <title>Draft genome sequence of the strain BR 10247T Bradyrhizobium neotropicale isolated from nodules of Centrolobium paraense.</title>
        <authorList>
            <person name="Simoes-Araujo J.L."/>
            <person name="Barauna A.C."/>
            <person name="Silva K."/>
            <person name="Zilli J.E."/>
        </authorList>
    </citation>
    <scope>NUCLEOTIDE SEQUENCE [LARGE SCALE GENOMIC DNA]</scope>
    <source>
        <strain evidence="5 6">BR 10247</strain>
    </source>
</reference>
<dbReference type="SUPFAM" id="SSF64288">
    <property type="entry name" value="Chorismate lyase-like"/>
    <property type="match status" value="1"/>
</dbReference>
<feature type="domain" description="HTH gntR-type" evidence="4">
    <location>
        <begin position="9"/>
        <end position="77"/>
    </location>
</feature>
<organism evidence="5 6">
    <name type="scientific">Bradyrhizobium neotropicale</name>
    <dbReference type="NCBI Taxonomy" id="1497615"/>
    <lineage>
        <taxon>Bacteria</taxon>
        <taxon>Pseudomonadati</taxon>
        <taxon>Pseudomonadota</taxon>
        <taxon>Alphaproteobacteria</taxon>
        <taxon>Hyphomicrobiales</taxon>
        <taxon>Nitrobacteraceae</taxon>
        <taxon>Bradyrhizobium</taxon>
    </lineage>
</organism>
<dbReference type="GO" id="GO:0045892">
    <property type="term" value="P:negative regulation of DNA-templated transcription"/>
    <property type="evidence" value="ECO:0007669"/>
    <property type="project" value="TreeGrafter"/>
</dbReference>
<evidence type="ECO:0000313" key="5">
    <source>
        <dbReference type="EMBL" id="OAF19847.1"/>
    </source>
</evidence>
<dbReference type="Pfam" id="PF07702">
    <property type="entry name" value="UTRA"/>
    <property type="match status" value="1"/>
</dbReference>
<dbReference type="Gene3D" id="3.40.1410.10">
    <property type="entry name" value="Chorismate lyase-like"/>
    <property type="match status" value="1"/>
</dbReference>
<dbReference type="SMART" id="SM00345">
    <property type="entry name" value="HTH_GNTR"/>
    <property type="match status" value="1"/>
</dbReference>
<protein>
    <submittedName>
        <fullName evidence="5">GntR family transcriptional regulator</fullName>
    </submittedName>
</protein>
<dbReference type="PANTHER" id="PTHR44846">
    <property type="entry name" value="MANNOSYL-D-GLYCERATE TRANSPORT/METABOLISM SYSTEM REPRESSOR MNGR-RELATED"/>
    <property type="match status" value="1"/>
</dbReference>
<sequence>MTPQLRASRSLHESVRQELLNRIQNGAYLPNLPIPSTATLSSEFGVSPITIKRALRDLQAIGAVTAIAGKGTFVKEQRRFLIDLSDGIAHLETANVRLMSIANEKISDPAMEMFNPPGEATLCVRKMIFFAGEPPLAYDSTYLSPDVDEAIIDKFAARPVTEALGRLGIRIRNISYLIDASTAARKVAEIFAIPNGYPMLRRLYKVTTTKKGLTIFGILQAPFDRLSYSLNIQSEN</sequence>
<dbReference type="Proteomes" id="UP000077173">
    <property type="component" value="Unassembled WGS sequence"/>
</dbReference>
<evidence type="ECO:0000256" key="1">
    <source>
        <dbReference type="ARBA" id="ARBA00023015"/>
    </source>
</evidence>
<dbReference type="Gene3D" id="1.10.10.10">
    <property type="entry name" value="Winged helix-like DNA-binding domain superfamily/Winged helix DNA-binding domain"/>
    <property type="match status" value="1"/>
</dbReference>
<gene>
    <name evidence="5" type="ORF">AXW67_35255</name>
</gene>
<dbReference type="PROSITE" id="PS50949">
    <property type="entry name" value="HTH_GNTR"/>
    <property type="match status" value="1"/>
</dbReference>
<dbReference type="GO" id="GO:0003700">
    <property type="term" value="F:DNA-binding transcription factor activity"/>
    <property type="evidence" value="ECO:0007669"/>
    <property type="project" value="InterPro"/>
</dbReference>
<dbReference type="InterPro" id="IPR036390">
    <property type="entry name" value="WH_DNA-bd_sf"/>
</dbReference>
<evidence type="ECO:0000313" key="6">
    <source>
        <dbReference type="Proteomes" id="UP000077173"/>
    </source>
</evidence>
<dbReference type="EMBL" id="LSEF01000014">
    <property type="protein sequence ID" value="OAF19847.1"/>
    <property type="molecule type" value="Genomic_DNA"/>
</dbReference>
<dbReference type="InterPro" id="IPR050679">
    <property type="entry name" value="Bact_HTH_transcr_reg"/>
</dbReference>
<dbReference type="InterPro" id="IPR028978">
    <property type="entry name" value="Chorismate_lyase_/UTRA_dom_sf"/>
</dbReference>
<keyword evidence="6" id="KW-1185">Reference proteome</keyword>
<dbReference type="AlphaFoldDB" id="A0A176ZH65"/>
<dbReference type="Pfam" id="PF00392">
    <property type="entry name" value="GntR"/>
    <property type="match status" value="1"/>
</dbReference>
<dbReference type="InterPro" id="IPR011663">
    <property type="entry name" value="UTRA"/>
</dbReference>
<proteinExistence type="predicted"/>
<keyword evidence="3" id="KW-0804">Transcription</keyword>
<keyword evidence="1" id="KW-0805">Transcription regulation</keyword>
<accession>A0A176ZH65</accession>
<dbReference type="SUPFAM" id="SSF46785">
    <property type="entry name" value="Winged helix' DNA-binding domain"/>
    <property type="match status" value="1"/>
</dbReference>
<name>A0A176ZH65_9BRAD</name>
<comment type="caution">
    <text evidence="5">The sequence shown here is derived from an EMBL/GenBank/DDBJ whole genome shotgun (WGS) entry which is preliminary data.</text>
</comment>
<dbReference type="CDD" id="cd07377">
    <property type="entry name" value="WHTH_GntR"/>
    <property type="match status" value="1"/>
</dbReference>
<evidence type="ECO:0000256" key="2">
    <source>
        <dbReference type="ARBA" id="ARBA00023125"/>
    </source>
</evidence>
<dbReference type="GO" id="GO:0003677">
    <property type="term" value="F:DNA binding"/>
    <property type="evidence" value="ECO:0007669"/>
    <property type="project" value="UniProtKB-KW"/>
</dbReference>
<evidence type="ECO:0000256" key="3">
    <source>
        <dbReference type="ARBA" id="ARBA00023163"/>
    </source>
</evidence>
<keyword evidence="2" id="KW-0238">DNA-binding</keyword>
<evidence type="ECO:0000259" key="4">
    <source>
        <dbReference type="PROSITE" id="PS50949"/>
    </source>
</evidence>
<dbReference type="PANTHER" id="PTHR44846:SF1">
    <property type="entry name" value="MANNOSYL-D-GLYCERATE TRANSPORT_METABOLISM SYSTEM REPRESSOR MNGR-RELATED"/>
    <property type="match status" value="1"/>
</dbReference>